<keyword evidence="3" id="KW-1185">Reference proteome</keyword>
<proteinExistence type="predicted"/>
<dbReference type="EnsemblPlants" id="OGLUM05G17870.1">
    <property type="protein sequence ID" value="OGLUM05G17870.1"/>
    <property type="gene ID" value="OGLUM05G17870"/>
</dbReference>
<dbReference type="AlphaFoldDB" id="A0A0D9ZZB1"/>
<evidence type="ECO:0000313" key="2">
    <source>
        <dbReference type="EnsemblPlants" id="OGLUM05G17870.1"/>
    </source>
</evidence>
<organism evidence="2">
    <name type="scientific">Oryza glumipatula</name>
    <dbReference type="NCBI Taxonomy" id="40148"/>
    <lineage>
        <taxon>Eukaryota</taxon>
        <taxon>Viridiplantae</taxon>
        <taxon>Streptophyta</taxon>
        <taxon>Embryophyta</taxon>
        <taxon>Tracheophyta</taxon>
        <taxon>Spermatophyta</taxon>
        <taxon>Magnoliopsida</taxon>
        <taxon>Liliopsida</taxon>
        <taxon>Poales</taxon>
        <taxon>Poaceae</taxon>
        <taxon>BOP clade</taxon>
        <taxon>Oryzoideae</taxon>
        <taxon>Oryzeae</taxon>
        <taxon>Oryzinae</taxon>
        <taxon>Oryza</taxon>
    </lineage>
</organism>
<feature type="compositionally biased region" description="Basic residues" evidence="1">
    <location>
        <begin position="37"/>
        <end position="46"/>
    </location>
</feature>
<dbReference type="Proteomes" id="UP000026961">
    <property type="component" value="Chromosome 5"/>
</dbReference>
<feature type="region of interest" description="Disordered" evidence="1">
    <location>
        <begin position="22"/>
        <end position="114"/>
    </location>
</feature>
<evidence type="ECO:0000256" key="1">
    <source>
        <dbReference type="SAM" id="MobiDB-lite"/>
    </source>
</evidence>
<dbReference type="Gramene" id="OGLUM05G17870.1">
    <property type="protein sequence ID" value="OGLUM05G17870.1"/>
    <property type="gene ID" value="OGLUM05G17870"/>
</dbReference>
<dbReference type="HOGENOM" id="CLU_2124951_0_0_1"/>
<sequence length="114" mass="12542">MNIFNNKFINKFTKNIIAVCRRRSPSPAASHLPSRQIRGRGGRRRNPSPATSCLPSRQIRGRGGRRRNPSPAASRLPSPPAGSDRGEGAAAAAFARPPPGHHYARGRRQETRER</sequence>
<reference evidence="2" key="2">
    <citation type="submission" date="2018-05" db="EMBL/GenBank/DDBJ databases">
        <title>OgluRS3 (Oryza glumaepatula Reference Sequence Version 3).</title>
        <authorList>
            <person name="Zhang J."/>
            <person name="Kudrna D."/>
            <person name="Lee S."/>
            <person name="Talag J."/>
            <person name="Welchert J."/>
            <person name="Wing R.A."/>
        </authorList>
    </citation>
    <scope>NUCLEOTIDE SEQUENCE [LARGE SCALE GENOMIC DNA]</scope>
</reference>
<name>A0A0D9ZZB1_9ORYZ</name>
<protein>
    <submittedName>
        <fullName evidence="2">Uncharacterized protein</fullName>
    </submittedName>
</protein>
<reference evidence="2" key="1">
    <citation type="submission" date="2015-04" db="UniProtKB">
        <authorList>
            <consortium name="EnsemblPlants"/>
        </authorList>
    </citation>
    <scope>IDENTIFICATION</scope>
</reference>
<accession>A0A0D9ZZB1</accession>
<feature type="compositionally biased region" description="Basic residues" evidence="1">
    <location>
        <begin position="59"/>
        <end position="68"/>
    </location>
</feature>
<evidence type="ECO:0000313" key="3">
    <source>
        <dbReference type="Proteomes" id="UP000026961"/>
    </source>
</evidence>